<reference evidence="4" key="2">
    <citation type="journal article" date="2017" name="Plant Physiol. Biochem.">
        <title>Differential oxidative and antioxidative response of duckweed Lemna minor toward plant growth promoting/inhibiting bacteria.</title>
        <authorList>
            <person name="Ishizawa H."/>
            <person name="Kuroda M."/>
            <person name="Morikawa M."/>
            <person name="Ike M."/>
        </authorList>
    </citation>
    <scope>NUCLEOTIDE SEQUENCE [LARGE SCALE GENOMIC DNA]</scope>
    <source>
        <strain evidence="4">M6</strain>
    </source>
</reference>
<reference evidence="4" key="1">
    <citation type="journal article" date="2017" name="Biotechnol. Biofuels">
        <title>Evaluation of environmental bacterial communities as a factor affecting the growth of duckweed Lemna minor.</title>
        <authorList>
            <person name="Ishizawa H."/>
            <person name="Kuroda M."/>
            <person name="Morikawa M."/>
            <person name="Ike M."/>
        </authorList>
    </citation>
    <scope>NUCLEOTIDE SEQUENCE [LARGE SCALE GENOMIC DNA]</scope>
    <source>
        <strain evidence="4">M6</strain>
    </source>
</reference>
<keyword evidence="2" id="KW-0285">Flavoprotein</keyword>
<dbReference type="GO" id="GO:0004497">
    <property type="term" value="F:monooxygenase activity"/>
    <property type="evidence" value="ECO:0007669"/>
    <property type="project" value="InterPro"/>
</dbReference>
<dbReference type="GO" id="GO:0000166">
    <property type="term" value="F:nucleotide binding"/>
    <property type="evidence" value="ECO:0007669"/>
    <property type="project" value="UniProtKB-KW"/>
</dbReference>
<evidence type="ECO:0000313" key="4">
    <source>
        <dbReference type="Proteomes" id="UP000278756"/>
    </source>
</evidence>
<evidence type="ECO:0000256" key="1">
    <source>
        <dbReference type="PIRSR" id="PIRSR011396-1"/>
    </source>
</evidence>
<proteinExistence type="predicted"/>
<dbReference type="InterPro" id="IPR036188">
    <property type="entry name" value="FAD/NAD-bd_sf"/>
</dbReference>
<dbReference type="AlphaFoldDB" id="A0A3G9G4U9"/>
<dbReference type="InterPro" id="IPR050816">
    <property type="entry name" value="Flavin-dep_Halogenase_NPB"/>
</dbReference>
<dbReference type="PANTHER" id="PTHR43747:SF4">
    <property type="entry name" value="FLAVIN-DEPENDENT TRYPTOPHAN HALOGENASE"/>
    <property type="match status" value="1"/>
</dbReference>
<organism evidence="3 4">
    <name type="scientific">Asticcacaulis excentricus</name>
    <dbReference type="NCBI Taxonomy" id="78587"/>
    <lineage>
        <taxon>Bacteria</taxon>
        <taxon>Pseudomonadati</taxon>
        <taxon>Pseudomonadota</taxon>
        <taxon>Alphaproteobacteria</taxon>
        <taxon>Caulobacterales</taxon>
        <taxon>Caulobacteraceae</taxon>
        <taxon>Asticcacaulis</taxon>
    </lineage>
</organism>
<dbReference type="Pfam" id="PF04820">
    <property type="entry name" value="Trp_halogenase"/>
    <property type="match status" value="1"/>
</dbReference>
<feature type="binding site" evidence="2">
    <location>
        <position position="341"/>
    </location>
    <ligand>
        <name>L-tryptophan</name>
        <dbReference type="ChEBI" id="CHEBI:57912"/>
    </ligand>
</feature>
<dbReference type="InterPro" id="IPR006905">
    <property type="entry name" value="Flavin_halogenase"/>
</dbReference>
<gene>
    <name evidence="3" type="ORF">EM6_2268</name>
</gene>
<dbReference type="InterPro" id="IPR033856">
    <property type="entry name" value="Trp_halogen"/>
</dbReference>
<dbReference type="OrthoDB" id="5695497at2"/>
<protein>
    <submittedName>
        <fullName evidence="3">Tryptophan halogenase</fullName>
    </submittedName>
</protein>
<feature type="binding site" evidence="2">
    <location>
        <position position="345"/>
    </location>
    <ligand>
        <name>FAD</name>
        <dbReference type="ChEBI" id="CHEBI:57692"/>
    </ligand>
</feature>
<evidence type="ECO:0000256" key="2">
    <source>
        <dbReference type="PIRSR" id="PIRSR011396-2"/>
    </source>
</evidence>
<feature type="binding site" evidence="2">
    <location>
        <position position="184"/>
    </location>
    <ligand>
        <name>FAD</name>
        <dbReference type="ChEBI" id="CHEBI:57692"/>
    </ligand>
</feature>
<keyword evidence="2" id="KW-0547">Nucleotide-binding</keyword>
<feature type="binding site" evidence="2">
    <location>
        <position position="332"/>
    </location>
    <ligand>
        <name>FAD</name>
        <dbReference type="ChEBI" id="CHEBI:57692"/>
    </ligand>
</feature>
<feature type="active site" evidence="1">
    <location>
        <position position="78"/>
    </location>
</feature>
<feature type="binding site" evidence="2">
    <location>
        <position position="78"/>
    </location>
    <ligand>
        <name>7-chloro-L-tryptophan</name>
        <dbReference type="ChEBI" id="CHEBI:58713"/>
    </ligand>
</feature>
<dbReference type="PIRSF" id="PIRSF011396">
    <property type="entry name" value="Trp_halogenase"/>
    <property type="match status" value="1"/>
</dbReference>
<name>A0A3G9G4U9_9CAUL</name>
<accession>A0A3G9G4U9</accession>
<dbReference type="RefSeq" id="WP_126423151.1">
    <property type="nucleotide sequence ID" value="NZ_AP018828.1"/>
</dbReference>
<evidence type="ECO:0000313" key="3">
    <source>
        <dbReference type="EMBL" id="BBF81666.1"/>
    </source>
</evidence>
<dbReference type="Proteomes" id="UP000278756">
    <property type="component" value="Chromosome 2"/>
</dbReference>
<keyword evidence="2" id="KW-0274">FAD</keyword>
<dbReference type="PANTHER" id="PTHR43747">
    <property type="entry name" value="FAD-BINDING PROTEIN"/>
    <property type="match status" value="1"/>
</dbReference>
<dbReference type="SUPFAM" id="SSF51905">
    <property type="entry name" value="FAD/NAD(P)-binding domain"/>
    <property type="match status" value="1"/>
</dbReference>
<dbReference type="Gene3D" id="3.50.50.60">
    <property type="entry name" value="FAD/NAD(P)-binding domain"/>
    <property type="match status" value="1"/>
</dbReference>
<dbReference type="EMBL" id="AP018828">
    <property type="protein sequence ID" value="BBF81666.1"/>
    <property type="molecule type" value="Genomic_DNA"/>
</dbReference>
<sequence length="505" mass="56696">MTPIRNITILGGGTSGWMTAAVLSRAFTPDACTIRLIESEEIGIVGVGEATLPQVRDFNTWLGLDEAEFMRATNATFKLGIEFRGWGTSGSYHHPFGVHGQSAGGIPFHQLWLKARTFMDPGSIEDYAFPIRLARENRFDFPVEDPKSIRSAYAYAYHFDAVLYARYLRQWCEARGVQRIEGQVTGVDQNAETGFVERLTLASGESVGGELFIDCSGFRAVIAGQALNLGWEDWTPWLPCDRALAVPCERTDDLTPYTRATAREAGWTWRIPLQHRTGNGYVFSSRFTTEDRAREVLLGALDAPAQAEPRLLRFQAGRRTASWHKNVIALGLASGFLEPLESTSIYLSQIALTFLMRLMPDTRFDPALAREFNRLIDIEYERVRDFLILHYHANSASQGPLWDYVRSMPVPDSLKEKMALFRHRGHVQQYKDGLFSPASWIAVFMGQDVMPQAYDRQADGLSEEALTGYLKDLKRKIDSNLAVLPSHAEFVAAHCYNPNSGISHD</sequence>